<dbReference type="EMBL" id="GBRH01274276">
    <property type="protein sequence ID" value="JAD23619.1"/>
    <property type="molecule type" value="Transcribed_RNA"/>
</dbReference>
<sequence>MCLCNANVSKSMRATDRGKERFIDLNVSASVGQLAFVSLTPQMEREPIECQMFVH</sequence>
<reference evidence="1" key="2">
    <citation type="journal article" date="2015" name="Data Brief">
        <title>Shoot transcriptome of the giant reed, Arundo donax.</title>
        <authorList>
            <person name="Barrero R.A."/>
            <person name="Guerrero F.D."/>
            <person name="Moolhuijzen P."/>
            <person name="Goolsby J.A."/>
            <person name="Tidwell J."/>
            <person name="Bellgard S.E."/>
            <person name="Bellgard M.I."/>
        </authorList>
    </citation>
    <scope>NUCLEOTIDE SEQUENCE</scope>
    <source>
        <tissue evidence="1">Shoot tissue taken approximately 20 cm above the soil surface</tissue>
    </source>
</reference>
<proteinExistence type="predicted"/>
<protein>
    <submittedName>
        <fullName evidence="1">Uncharacterized protein</fullName>
    </submittedName>
</protein>
<evidence type="ECO:0000313" key="1">
    <source>
        <dbReference type="EMBL" id="JAD23619.1"/>
    </source>
</evidence>
<organism evidence="1">
    <name type="scientific">Arundo donax</name>
    <name type="common">Giant reed</name>
    <name type="synonym">Donax arundinaceus</name>
    <dbReference type="NCBI Taxonomy" id="35708"/>
    <lineage>
        <taxon>Eukaryota</taxon>
        <taxon>Viridiplantae</taxon>
        <taxon>Streptophyta</taxon>
        <taxon>Embryophyta</taxon>
        <taxon>Tracheophyta</taxon>
        <taxon>Spermatophyta</taxon>
        <taxon>Magnoliopsida</taxon>
        <taxon>Liliopsida</taxon>
        <taxon>Poales</taxon>
        <taxon>Poaceae</taxon>
        <taxon>PACMAD clade</taxon>
        <taxon>Arundinoideae</taxon>
        <taxon>Arundineae</taxon>
        <taxon>Arundo</taxon>
    </lineage>
</organism>
<accession>A0A0A8YCY0</accession>
<name>A0A0A8YCY0_ARUDO</name>
<dbReference type="AlphaFoldDB" id="A0A0A8YCY0"/>
<reference evidence="1" key="1">
    <citation type="submission" date="2014-09" db="EMBL/GenBank/DDBJ databases">
        <authorList>
            <person name="Magalhaes I.L.F."/>
            <person name="Oliveira U."/>
            <person name="Santos F.R."/>
            <person name="Vidigal T.H.D.A."/>
            <person name="Brescovit A.D."/>
            <person name="Santos A.J."/>
        </authorList>
    </citation>
    <scope>NUCLEOTIDE SEQUENCE</scope>
    <source>
        <tissue evidence="1">Shoot tissue taken approximately 20 cm above the soil surface</tissue>
    </source>
</reference>